<sequence length="177" mass="20889">MSLQPVRRAWNNLTRAADDWVYELRAIYRAVKETSSPWRAFWFLFWPIPWKFRIPPPMSVHDILADPTKAKLRFNRHLTFSYLPVFRARDTPLFALYRLYEVSVTQFSPFMFEGSKYLQVHGGPLKDMPDPKDPGPIRYAALAALIQGLCHAWNWRVDHGFVRGYYTWLEARKTGQP</sequence>
<evidence type="ECO:0000313" key="1">
    <source>
        <dbReference type="EMBL" id="KAJ7707430.1"/>
    </source>
</evidence>
<proteinExistence type="predicted"/>
<reference evidence="1" key="1">
    <citation type="submission" date="2023-03" db="EMBL/GenBank/DDBJ databases">
        <title>Massive genome expansion in bonnet fungi (Mycena s.s.) driven by repeated elements and novel gene families across ecological guilds.</title>
        <authorList>
            <consortium name="Lawrence Berkeley National Laboratory"/>
            <person name="Harder C.B."/>
            <person name="Miyauchi S."/>
            <person name="Viragh M."/>
            <person name="Kuo A."/>
            <person name="Thoen E."/>
            <person name="Andreopoulos B."/>
            <person name="Lu D."/>
            <person name="Skrede I."/>
            <person name="Drula E."/>
            <person name="Henrissat B."/>
            <person name="Morin E."/>
            <person name="Kohler A."/>
            <person name="Barry K."/>
            <person name="LaButti K."/>
            <person name="Morin E."/>
            <person name="Salamov A."/>
            <person name="Lipzen A."/>
            <person name="Mereny Z."/>
            <person name="Hegedus B."/>
            <person name="Baldrian P."/>
            <person name="Stursova M."/>
            <person name="Weitz H."/>
            <person name="Taylor A."/>
            <person name="Grigoriev I.V."/>
            <person name="Nagy L.G."/>
            <person name="Martin F."/>
            <person name="Kauserud H."/>
        </authorList>
    </citation>
    <scope>NUCLEOTIDE SEQUENCE</scope>
    <source>
        <strain evidence="1">CBHHK067</strain>
    </source>
</reference>
<accession>A0AAD7M9V5</accession>
<evidence type="ECO:0000313" key="2">
    <source>
        <dbReference type="Proteomes" id="UP001221757"/>
    </source>
</evidence>
<dbReference type="EMBL" id="JARKIE010000005">
    <property type="protein sequence ID" value="KAJ7707430.1"/>
    <property type="molecule type" value="Genomic_DNA"/>
</dbReference>
<dbReference type="Proteomes" id="UP001221757">
    <property type="component" value="Unassembled WGS sequence"/>
</dbReference>
<comment type="caution">
    <text evidence="1">The sequence shown here is derived from an EMBL/GenBank/DDBJ whole genome shotgun (WGS) entry which is preliminary data.</text>
</comment>
<dbReference type="AlphaFoldDB" id="A0AAD7M9V5"/>
<keyword evidence="2" id="KW-1185">Reference proteome</keyword>
<organism evidence="1 2">
    <name type="scientific">Mycena rosella</name>
    <name type="common">Pink bonnet</name>
    <name type="synonym">Agaricus rosellus</name>
    <dbReference type="NCBI Taxonomy" id="1033263"/>
    <lineage>
        <taxon>Eukaryota</taxon>
        <taxon>Fungi</taxon>
        <taxon>Dikarya</taxon>
        <taxon>Basidiomycota</taxon>
        <taxon>Agaricomycotina</taxon>
        <taxon>Agaricomycetes</taxon>
        <taxon>Agaricomycetidae</taxon>
        <taxon>Agaricales</taxon>
        <taxon>Marasmiineae</taxon>
        <taxon>Mycenaceae</taxon>
        <taxon>Mycena</taxon>
    </lineage>
</organism>
<protein>
    <submittedName>
        <fullName evidence="1">Uncharacterized protein</fullName>
    </submittedName>
</protein>
<gene>
    <name evidence="1" type="ORF">B0H17DRAFT_918319</name>
</gene>
<name>A0AAD7M9V5_MYCRO</name>